<proteinExistence type="predicted"/>
<protein>
    <submittedName>
        <fullName evidence="1">Uncharacterized protein</fullName>
    </submittedName>
</protein>
<dbReference type="InterPro" id="IPR040521">
    <property type="entry name" value="KDZ"/>
</dbReference>
<accession>A0A2H3CXK3</accession>
<evidence type="ECO:0000313" key="2">
    <source>
        <dbReference type="Proteomes" id="UP000217790"/>
    </source>
</evidence>
<dbReference type="OrthoDB" id="3235114at2759"/>
<dbReference type="EMBL" id="KZ293739">
    <property type="protein sequence ID" value="PBK80813.1"/>
    <property type="molecule type" value="Genomic_DNA"/>
</dbReference>
<evidence type="ECO:0000313" key="1">
    <source>
        <dbReference type="EMBL" id="PBK80813.1"/>
    </source>
</evidence>
<dbReference type="Pfam" id="PF18758">
    <property type="entry name" value="KDZ"/>
    <property type="match status" value="1"/>
</dbReference>
<reference evidence="2" key="1">
    <citation type="journal article" date="2017" name="Nat. Ecol. Evol.">
        <title>Genome expansion and lineage-specific genetic innovations in the forest pathogenic fungi Armillaria.</title>
        <authorList>
            <person name="Sipos G."/>
            <person name="Prasanna A.N."/>
            <person name="Walter M.C."/>
            <person name="O'Connor E."/>
            <person name="Balint B."/>
            <person name="Krizsan K."/>
            <person name="Kiss B."/>
            <person name="Hess J."/>
            <person name="Varga T."/>
            <person name="Slot J."/>
            <person name="Riley R."/>
            <person name="Boka B."/>
            <person name="Rigling D."/>
            <person name="Barry K."/>
            <person name="Lee J."/>
            <person name="Mihaltcheva S."/>
            <person name="LaButti K."/>
            <person name="Lipzen A."/>
            <person name="Waldron R."/>
            <person name="Moloney N.M."/>
            <person name="Sperisen C."/>
            <person name="Kredics L."/>
            <person name="Vagvoelgyi C."/>
            <person name="Patrignani A."/>
            <person name="Fitzpatrick D."/>
            <person name="Nagy I."/>
            <person name="Doyle S."/>
            <person name="Anderson J.B."/>
            <person name="Grigoriev I.V."/>
            <person name="Gueldener U."/>
            <person name="Muensterkoetter M."/>
            <person name="Nagy L.G."/>
        </authorList>
    </citation>
    <scope>NUCLEOTIDE SEQUENCE [LARGE SCALE GENOMIC DNA]</scope>
    <source>
        <strain evidence="2">Ar21-2</strain>
    </source>
</reference>
<dbReference type="STRING" id="47427.A0A2H3CXK3"/>
<dbReference type="Proteomes" id="UP000217790">
    <property type="component" value="Unassembled WGS sequence"/>
</dbReference>
<keyword evidence="2" id="KW-1185">Reference proteome</keyword>
<dbReference type="AlphaFoldDB" id="A0A2H3CXK3"/>
<sequence length="532" mass="60133">MASLEAPQTPTRQVPMGFQEYFSWRTAHASWITGRDVPSMPLAGDKPRQGLGEGYDPSLIDGAAFIVQQKDFHAHIAKYGKQIPFDPSDCQDHEAVKLATTKRSARLATSGVGTTSVHGLHLLWSSSAFDSVLWERIDIYPTSMKPQQAPMDFIYLIPKFHLPAHIPSCHTKYSFYKTPYVGKTDGEAPECGWSQLNPLTTSLKVMGPGGYLDTLDDHIRDYNYRKTTLISSTLLRAVREAIPSRTLHAAIYAEFTAKLTTNKEEAVEMAKMAAAELVEQSESTQTSPQKSVQDPEAVIFAIQHETGSSAMILQGVELENDQRRLKLAYTALGMHSTDHEWARVQEGLNQMHWHLDAWFEIQQLYMPGVLAAKVVAAEQAAAEAAIEASNVDEPPRNMRKGQKPRKCRAQAKPIKEALEAVDVPLFLPSNTVSHILTNRKLADFKFRLREAEAYECLTTLRWLLIYRSHIYKFKDIHITDAEETAEALRIEWCKTRARVHRWREEAILVLEEMKRVKAFFAWEGQTWLVQAA</sequence>
<dbReference type="InParanoid" id="A0A2H3CXK3"/>
<organism evidence="1 2">
    <name type="scientific">Armillaria gallica</name>
    <name type="common">Bulbous honey fungus</name>
    <name type="synonym">Armillaria bulbosa</name>
    <dbReference type="NCBI Taxonomy" id="47427"/>
    <lineage>
        <taxon>Eukaryota</taxon>
        <taxon>Fungi</taxon>
        <taxon>Dikarya</taxon>
        <taxon>Basidiomycota</taxon>
        <taxon>Agaricomycotina</taxon>
        <taxon>Agaricomycetes</taxon>
        <taxon>Agaricomycetidae</taxon>
        <taxon>Agaricales</taxon>
        <taxon>Marasmiineae</taxon>
        <taxon>Physalacriaceae</taxon>
        <taxon>Armillaria</taxon>
    </lineage>
</organism>
<name>A0A2H3CXK3_ARMGA</name>
<gene>
    <name evidence="1" type="ORF">ARMGADRAFT_1039737</name>
</gene>